<evidence type="ECO:0000313" key="4">
    <source>
        <dbReference type="Proteomes" id="UP001597145"/>
    </source>
</evidence>
<sequence length="344" mass="36793">MRFRFALTAAAPLAAAALAAAAVTAGTAQAAPPDQAGFGFAVIGDIPYGAAQIARFPSVVDQINADPAVQFVDHVGDIKDGSSVCSDDYFAMVRTQFDRFVDPLVYTPGDNEWTDCHRTNNGAYNPLERLQAVRDEFFPNPGKTLGQHSVAVQSQADRGIPENVSYQRSGVSFAAVHIVGSNNSLAPWTGKTAPTPEQTAEVQKRTTAALDMINGAFDRANGQRAVVLLTQADMFDPTVLNPSLANYSAFQEIVRTIARRSAAFDGPVYLFNGDSHVFNSDTPLAAGSSWLSFYGVTTPAPNLTRVTVDGSNGVNDYLRVTVKPQDPRVLTWERVPFATATASS</sequence>
<evidence type="ECO:0000256" key="1">
    <source>
        <dbReference type="SAM" id="SignalP"/>
    </source>
</evidence>
<name>A0ABW4FHR4_9PSEU</name>
<proteinExistence type="predicted"/>
<feature type="chain" id="PRO_5045693852" evidence="1">
    <location>
        <begin position="31"/>
        <end position="344"/>
    </location>
</feature>
<keyword evidence="4" id="KW-1185">Reference proteome</keyword>
<organism evidence="3 4">
    <name type="scientific">Pseudonocardia aurantiaca</name>
    <dbReference type="NCBI Taxonomy" id="75290"/>
    <lineage>
        <taxon>Bacteria</taxon>
        <taxon>Bacillati</taxon>
        <taxon>Actinomycetota</taxon>
        <taxon>Actinomycetes</taxon>
        <taxon>Pseudonocardiales</taxon>
        <taxon>Pseudonocardiaceae</taxon>
        <taxon>Pseudonocardia</taxon>
    </lineage>
</organism>
<dbReference type="Pfam" id="PF00149">
    <property type="entry name" value="Metallophos"/>
    <property type="match status" value="1"/>
</dbReference>
<comment type="caution">
    <text evidence="3">The sequence shown here is derived from an EMBL/GenBank/DDBJ whole genome shotgun (WGS) entry which is preliminary data.</text>
</comment>
<evidence type="ECO:0000313" key="3">
    <source>
        <dbReference type="EMBL" id="MFD1530170.1"/>
    </source>
</evidence>
<dbReference type="Proteomes" id="UP001597145">
    <property type="component" value="Unassembled WGS sequence"/>
</dbReference>
<feature type="domain" description="Calcineurin-like phosphoesterase" evidence="2">
    <location>
        <begin position="40"/>
        <end position="138"/>
    </location>
</feature>
<evidence type="ECO:0000259" key="2">
    <source>
        <dbReference type="Pfam" id="PF00149"/>
    </source>
</evidence>
<dbReference type="RefSeq" id="WP_343976909.1">
    <property type="nucleotide sequence ID" value="NZ_BAAAJG010000008.1"/>
</dbReference>
<accession>A0ABW4FHR4</accession>
<dbReference type="InterPro" id="IPR029052">
    <property type="entry name" value="Metallo-depent_PP-like"/>
</dbReference>
<protein>
    <submittedName>
        <fullName evidence="3">Metallophosphoesterase</fullName>
    </submittedName>
</protein>
<keyword evidence="1" id="KW-0732">Signal</keyword>
<feature type="signal peptide" evidence="1">
    <location>
        <begin position="1"/>
        <end position="30"/>
    </location>
</feature>
<dbReference type="EMBL" id="JBHUCP010000007">
    <property type="protein sequence ID" value="MFD1530170.1"/>
    <property type="molecule type" value="Genomic_DNA"/>
</dbReference>
<gene>
    <name evidence="3" type="ORF">ACFSCY_12025</name>
</gene>
<reference evidence="4" key="1">
    <citation type="journal article" date="2019" name="Int. J. Syst. Evol. Microbiol.">
        <title>The Global Catalogue of Microorganisms (GCM) 10K type strain sequencing project: providing services to taxonomists for standard genome sequencing and annotation.</title>
        <authorList>
            <consortium name="The Broad Institute Genomics Platform"/>
            <consortium name="The Broad Institute Genome Sequencing Center for Infectious Disease"/>
            <person name="Wu L."/>
            <person name="Ma J."/>
        </authorList>
    </citation>
    <scope>NUCLEOTIDE SEQUENCE [LARGE SCALE GENOMIC DNA]</scope>
    <source>
        <strain evidence="4">JCM 12165</strain>
    </source>
</reference>
<dbReference type="SUPFAM" id="SSF56300">
    <property type="entry name" value="Metallo-dependent phosphatases"/>
    <property type="match status" value="1"/>
</dbReference>
<dbReference type="InterPro" id="IPR004843">
    <property type="entry name" value="Calcineurin-like_PHP"/>
</dbReference>